<dbReference type="Proteomes" id="UP001165122">
    <property type="component" value="Unassembled WGS sequence"/>
</dbReference>
<evidence type="ECO:0000313" key="4">
    <source>
        <dbReference type="Proteomes" id="UP001165122"/>
    </source>
</evidence>
<dbReference type="OrthoDB" id="10634338at2759"/>
<feature type="coiled-coil region" evidence="1">
    <location>
        <begin position="235"/>
        <end position="283"/>
    </location>
</feature>
<accession>A0A9W7A498</accession>
<keyword evidence="4" id="KW-1185">Reference proteome</keyword>
<evidence type="ECO:0000313" key="3">
    <source>
        <dbReference type="EMBL" id="GMH62632.1"/>
    </source>
</evidence>
<dbReference type="AlphaFoldDB" id="A0A9W7A498"/>
<comment type="caution">
    <text evidence="3">The sequence shown here is derived from an EMBL/GenBank/DDBJ whole genome shotgun (WGS) entry which is preliminary data.</text>
</comment>
<feature type="region of interest" description="Disordered" evidence="2">
    <location>
        <begin position="213"/>
        <end position="233"/>
    </location>
</feature>
<dbReference type="Gene3D" id="1.25.40.10">
    <property type="entry name" value="Tetratricopeptide repeat domain"/>
    <property type="match status" value="1"/>
</dbReference>
<sequence length="295" mass="33126">MIISAINKIFTSAQLNYSSGSYLSALSNFQAAKSSFSTLKDFNGVRKASECIAECYVKLNRFTDAISTYRELLVQLENEGSGSIGCLFELSKVLVANKDYEEGLDFLNLCLEKQESWSPEKKKNGDRVLKREVEEVKKLIEEVEGILGGITLDGLLESPRVSPRESDAAFVALETPEKITKRVGPLKDYAPPSMVTATSELEFVSKKQFTKIKKRPSPKAQSETSAKKNVNWAENHKLRNKIRELKEENKSTLSENEGLKKELGNAKKLVEQLRKVVDRQKKELVRRSVVGFTPT</sequence>
<dbReference type="EMBL" id="BRXW01000520">
    <property type="protein sequence ID" value="GMH62632.1"/>
    <property type="molecule type" value="Genomic_DNA"/>
</dbReference>
<dbReference type="InterPro" id="IPR011990">
    <property type="entry name" value="TPR-like_helical_dom_sf"/>
</dbReference>
<proteinExistence type="predicted"/>
<protein>
    <submittedName>
        <fullName evidence="3">Uncharacterized protein</fullName>
    </submittedName>
</protein>
<evidence type="ECO:0000256" key="2">
    <source>
        <dbReference type="SAM" id="MobiDB-lite"/>
    </source>
</evidence>
<dbReference type="SUPFAM" id="SSF48452">
    <property type="entry name" value="TPR-like"/>
    <property type="match status" value="1"/>
</dbReference>
<keyword evidence="1" id="KW-0175">Coiled coil</keyword>
<feature type="compositionally biased region" description="Polar residues" evidence="2">
    <location>
        <begin position="219"/>
        <end position="228"/>
    </location>
</feature>
<reference evidence="4" key="1">
    <citation type="journal article" date="2023" name="Commun. Biol.">
        <title>Genome analysis of Parmales, the sister group of diatoms, reveals the evolutionary specialization of diatoms from phago-mixotrophs to photoautotrophs.</title>
        <authorList>
            <person name="Ban H."/>
            <person name="Sato S."/>
            <person name="Yoshikawa S."/>
            <person name="Yamada K."/>
            <person name="Nakamura Y."/>
            <person name="Ichinomiya M."/>
            <person name="Sato N."/>
            <person name="Blanc-Mathieu R."/>
            <person name="Endo H."/>
            <person name="Kuwata A."/>
            <person name="Ogata H."/>
        </authorList>
    </citation>
    <scope>NUCLEOTIDE SEQUENCE [LARGE SCALE GENOMIC DNA]</scope>
    <source>
        <strain evidence="4">NIES 3700</strain>
    </source>
</reference>
<name>A0A9W7A498_9STRA</name>
<gene>
    <name evidence="3" type="ORF">TrLO_g6372</name>
</gene>
<evidence type="ECO:0000256" key="1">
    <source>
        <dbReference type="SAM" id="Coils"/>
    </source>
</evidence>
<organism evidence="3 4">
    <name type="scientific">Triparma laevis f. longispina</name>
    <dbReference type="NCBI Taxonomy" id="1714387"/>
    <lineage>
        <taxon>Eukaryota</taxon>
        <taxon>Sar</taxon>
        <taxon>Stramenopiles</taxon>
        <taxon>Ochrophyta</taxon>
        <taxon>Bolidophyceae</taxon>
        <taxon>Parmales</taxon>
        <taxon>Triparmaceae</taxon>
        <taxon>Triparma</taxon>
    </lineage>
</organism>